<reference evidence="16" key="1">
    <citation type="submission" date="2016-06" db="UniProtKB">
        <authorList>
            <consortium name="WormBaseParasite"/>
        </authorList>
    </citation>
    <scope>IDENTIFICATION</scope>
</reference>
<dbReference type="GO" id="GO:0004712">
    <property type="term" value="F:protein serine/threonine/tyrosine kinase activity"/>
    <property type="evidence" value="ECO:0007669"/>
    <property type="project" value="UniProtKB-EC"/>
</dbReference>
<evidence type="ECO:0000256" key="11">
    <source>
        <dbReference type="ARBA" id="ARBA00049003"/>
    </source>
</evidence>
<feature type="domain" description="Protein kinase" evidence="15">
    <location>
        <begin position="1"/>
        <end position="489"/>
    </location>
</feature>
<dbReference type="InterPro" id="IPR000719">
    <property type="entry name" value="Prot_kinase_dom"/>
</dbReference>
<comment type="catalytic activity">
    <reaction evidence="11">
        <text>L-seryl-[protein] + ATP = O-phospho-L-seryl-[protein] + ADP + H(+)</text>
        <dbReference type="Rhea" id="RHEA:17989"/>
        <dbReference type="Rhea" id="RHEA-COMP:9863"/>
        <dbReference type="Rhea" id="RHEA-COMP:11604"/>
        <dbReference type="ChEBI" id="CHEBI:15378"/>
        <dbReference type="ChEBI" id="CHEBI:29999"/>
        <dbReference type="ChEBI" id="CHEBI:30616"/>
        <dbReference type="ChEBI" id="CHEBI:83421"/>
        <dbReference type="ChEBI" id="CHEBI:456216"/>
        <dbReference type="EC" id="2.7.12.1"/>
    </reaction>
</comment>
<evidence type="ECO:0000256" key="3">
    <source>
        <dbReference type="ARBA" id="ARBA00005843"/>
    </source>
</evidence>
<name>A0A183SQB5_SCHSO</name>
<dbReference type="InterPro" id="IPR050940">
    <property type="entry name" value="Actin_reg-Ser/Thr_kinase"/>
</dbReference>
<evidence type="ECO:0000256" key="12">
    <source>
        <dbReference type="ARBA" id="ARBA00049308"/>
    </source>
</evidence>
<evidence type="ECO:0000256" key="8">
    <source>
        <dbReference type="ARBA" id="ARBA00022777"/>
    </source>
</evidence>
<comment type="catalytic activity">
    <reaction evidence="13">
        <text>L-tyrosyl-[protein] + ATP = O-phospho-L-tyrosyl-[protein] + ADP + H(+)</text>
        <dbReference type="Rhea" id="RHEA:10596"/>
        <dbReference type="Rhea" id="RHEA-COMP:10136"/>
        <dbReference type="Rhea" id="RHEA-COMP:20101"/>
        <dbReference type="ChEBI" id="CHEBI:15378"/>
        <dbReference type="ChEBI" id="CHEBI:30616"/>
        <dbReference type="ChEBI" id="CHEBI:46858"/>
        <dbReference type="ChEBI" id="CHEBI:61978"/>
        <dbReference type="ChEBI" id="CHEBI:456216"/>
        <dbReference type="EC" id="2.7.12.1"/>
    </reaction>
</comment>
<dbReference type="SUPFAM" id="SSF56112">
    <property type="entry name" value="Protein kinase-like (PK-like)"/>
    <property type="match status" value="1"/>
</dbReference>
<evidence type="ECO:0000256" key="6">
    <source>
        <dbReference type="ARBA" id="ARBA00022679"/>
    </source>
</evidence>
<protein>
    <recommendedName>
        <fullName evidence="4">dual-specificity kinase</fullName>
        <ecNumber evidence="4">2.7.12.1</ecNumber>
    </recommendedName>
</protein>
<evidence type="ECO:0000256" key="7">
    <source>
        <dbReference type="ARBA" id="ARBA00022741"/>
    </source>
</evidence>
<feature type="region of interest" description="Disordered" evidence="14">
    <location>
        <begin position="556"/>
        <end position="585"/>
    </location>
</feature>
<keyword evidence="5" id="KW-0723">Serine/threonine-protein kinase</keyword>
<proteinExistence type="inferred from homology"/>
<evidence type="ECO:0000256" key="14">
    <source>
        <dbReference type="SAM" id="MobiDB-lite"/>
    </source>
</evidence>
<evidence type="ECO:0000256" key="2">
    <source>
        <dbReference type="ARBA" id="ARBA00001946"/>
    </source>
</evidence>
<keyword evidence="6" id="KW-0808">Transferase</keyword>
<comment type="catalytic activity">
    <reaction evidence="12">
        <text>L-threonyl-[protein] + ATP = O-phospho-L-threonyl-[protein] + ADP + H(+)</text>
        <dbReference type="Rhea" id="RHEA:46608"/>
        <dbReference type="Rhea" id="RHEA-COMP:11060"/>
        <dbReference type="Rhea" id="RHEA-COMP:11605"/>
        <dbReference type="ChEBI" id="CHEBI:15378"/>
        <dbReference type="ChEBI" id="CHEBI:30013"/>
        <dbReference type="ChEBI" id="CHEBI:30616"/>
        <dbReference type="ChEBI" id="CHEBI:61977"/>
        <dbReference type="ChEBI" id="CHEBI:456216"/>
        <dbReference type="EC" id="2.7.12.1"/>
    </reaction>
</comment>
<keyword evidence="9" id="KW-0067">ATP-binding</keyword>
<dbReference type="GO" id="GO:0004674">
    <property type="term" value="F:protein serine/threonine kinase activity"/>
    <property type="evidence" value="ECO:0007669"/>
    <property type="project" value="UniProtKB-KW"/>
</dbReference>
<dbReference type="GO" id="GO:0005737">
    <property type="term" value="C:cytoplasm"/>
    <property type="evidence" value="ECO:0007669"/>
    <property type="project" value="TreeGrafter"/>
</dbReference>
<keyword evidence="8" id="KW-0418">Kinase</keyword>
<evidence type="ECO:0000256" key="4">
    <source>
        <dbReference type="ARBA" id="ARBA00013203"/>
    </source>
</evidence>
<dbReference type="GO" id="GO:0005524">
    <property type="term" value="F:ATP binding"/>
    <property type="evidence" value="ECO:0007669"/>
    <property type="project" value="UniProtKB-KW"/>
</dbReference>
<dbReference type="WBParaSite" id="SSLN_0000661501-mRNA-1">
    <property type="protein sequence ID" value="SSLN_0000661501-mRNA-1"/>
    <property type="gene ID" value="SSLN_0000661501"/>
</dbReference>
<dbReference type="PANTHER" id="PTHR46485:SF5">
    <property type="entry name" value="CENTER DIVIDER, ISOFORM A"/>
    <property type="match status" value="1"/>
</dbReference>
<dbReference type="PROSITE" id="PS00109">
    <property type="entry name" value="PROTEIN_KINASE_TYR"/>
    <property type="match status" value="1"/>
</dbReference>
<dbReference type="InterPro" id="IPR008266">
    <property type="entry name" value="Tyr_kinase_AS"/>
</dbReference>
<comment type="cofactor">
    <cofactor evidence="1">
        <name>Mn(2+)</name>
        <dbReference type="ChEBI" id="CHEBI:29035"/>
    </cofactor>
</comment>
<dbReference type="PANTHER" id="PTHR46485">
    <property type="entry name" value="LIM DOMAIN KINASE 1"/>
    <property type="match status" value="1"/>
</dbReference>
<dbReference type="Gene3D" id="1.10.510.10">
    <property type="entry name" value="Transferase(Phosphotransferase) domain 1"/>
    <property type="match status" value="2"/>
</dbReference>
<evidence type="ECO:0000256" key="13">
    <source>
        <dbReference type="ARBA" id="ARBA00051680"/>
    </source>
</evidence>
<comment type="cofactor">
    <cofactor evidence="2">
        <name>Mg(2+)</name>
        <dbReference type="ChEBI" id="CHEBI:18420"/>
    </cofactor>
</comment>
<dbReference type="GO" id="GO:0046872">
    <property type="term" value="F:metal ion binding"/>
    <property type="evidence" value="ECO:0007669"/>
    <property type="project" value="UniProtKB-KW"/>
</dbReference>
<keyword evidence="7" id="KW-0547">Nucleotide-binding</keyword>
<dbReference type="Pfam" id="PF07714">
    <property type="entry name" value="PK_Tyr_Ser-Thr"/>
    <property type="match status" value="2"/>
</dbReference>
<evidence type="ECO:0000259" key="15">
    <source>
        <dbReference type="PROSITE" id="PS50011"/>
    </source>
</evidence>
<organism evidence="16">
    <name type="scientific">Schistocephalus solidus</name>
    <name type="common">Tapeworm</name>
    <dbReference type="NCBI Taxonomy" id="70667"/>
    <lineage>
        <taxon>Eukaryota</taxon>
        <taxon>Metazoa</taxon>
        <taxon>Spiralia</taxon>
        <taxon>Lophotrochozoa</taxon>
        <taxon>Platyhelminthes</taxon>
        <taxon>Cestoda</taxon>
        <taxon>Eucestoda</taxon>
        <taxon>Diphyllobothriidea</taxon>
        <taxon>Diphyllobothriidae</taxon>
        <taxon>Schistocephalus</taxon>
    </lineage>
</organism>
<evidence type="ECO:0000256" key="1">
    <source>
        <dbReference type="ARBA" id="ARBA00001936"/>
    </source>
</evidence>
<dbReference type="PROSITE" id="PS50011">
    <property type="entry name" value="PROTEIN_KINASE_DOM"/>
    <property type="match status" value="1"/>
</dbReference>
<keyword evidence="10" id="KW-0464">Manganese</keyword>
<dbReference type="GO" id="GO:0005634">
    <property type="term" value="C:nucleus"/>
    <property type="evidence" value="ECO:0007669"/>
    <property type="project" value="TreeGrafter"/>
</dbReference>
<accession>A0A183SQB5</accession>
<dbReference type="EC" id="2.7.12.1" evidence="4"/>
<comment type="similarity">
    <text evidence="3">Belongs to the protein kinase superfamily. TKL Ser/Thr protein kinase family.</text>
</comment>
<dbReference type="GO" id="GO:0030036">
    <property type="term" value="P:actin cytoskeleton organization"/>
    <property type="evidence" value="ECO:0007669"/>
    <property type="project" value="TreeGrafter"/>
</dbReference>
<evidence type="ECO:0000313" key="16">
    <source>
        <dbReference type="WBParaSite" id="SSLN_0000661501-mRNA-1"/>
    </source>
</evidence>
<evidence type="ECO:0000256" key="10">
    <source>
        <dbReference type="ARBA" id="ARBA00023211"/>
    </source>
</evidence>
<feature type="region of interest" description="Disordered" evidence="14">
    <location>
        <begin position="232"/>
        <end position="267"/>
    </location>
</feature>
<sequence>LKKLNRSSTCAAHDLPSLHNAPGFHTEGRAVPISHALEYRRVHMEELKNTPLTCWLMPHHPLLPFRAMVGFDSAAPDPASGLLDTEHKEIESVVAIVCRICLLVLWIAELLKCSAIFEEGMCSQETEDVVSRPDLAALPVTNFIPPNSRCRPDLKLRITMHKTYLLDTFMYANGGSLVDLLTGSSRLPWISRTKIANDIASGVGYLHERQLIHRDLSSQNILIRVNHISHGSSPLGAASPCPPSRSPDKEHQQEESSFEDLSPTSAEDNSTWLTIEQLVGYRRCSSLSPPAIVVNPSTSQLTTSCTDFSAGLGSLREPFSAYSLRKITPLTARSLRRSPGDNESSSASTESPELASAYTAIVGDLGLCLDLRQKNVDLTTTVGNPYFTAPECLKKRAPYSPAADVFSFGILLCELITCLVNDGLRIPRTPVSVSRPPPPPPPSLRVFGLDVDSLPTPPDCPSWLLDLAVRCCNVEHTCRPLVKEINQILRYHLSNWCGGLNSSHPTPTPVMVDDSTFEHDADPPCASPARLQAVQTPVGVHPSPNLSTATVGNTFHDSHAAANGSNKSPTVHSCSSSPPPPPSISYERLTIGWKITGRSEPPDRLESVHLSAAANAAPSPSSLLDRPTATFALPDRLA</sequence>
<dbReference type="InterPro" id="IPR011009">
    <property type="entry name" value="Kinase-like_dom_sf"/>
</dbReference>
<dbReference type="InterPro" id="IPR001245">
    <property type="entry name" value="Ser-Thr/Tyr_kinase_cat_dom"/>
</dbReference>
<evidence type="ECO:0000256" key="5">
    <source>
        <dbReference type="ARBA" id="ARBA00022527"/>
    </source>
</evidence>
<evidence type="ECO:0000256" key="9">
    <source>
        <dbReference type="ARBA" id="ARBA00022840"/>
    </source>
</evidence>
<dbReference type="AlphaFoldDB" id="A0A183SQB5"/>